<feature type="transmembrane region" description="Helical" evidence="2">
    <location>
        <begin position="320"/>
        <end position="344"/>
    </location>
</feature>
<feature type="compositionally biased region" description="Gly residues" evidence="1">
    <location>
        <begin position="15"/>
        <end position="33"/>
    </location>
</feature>
<dbReference type="PANTHER" id="PTHR30199:SF0">
    <property type="entry name" value="INNER MEMBRANE PROTEIN YDCO"/>
    <property type="match status" value="1"/>
</dbReference>
<feature type="transmembrane region" description="Helical" evidence="2">
    <location>
        <begin position="179"/>
        <end position="196"/>
    </location>
</feature>
<feature type="transmembrane region" description="Helical" evidence="2">
    <location>
        <begin position="385"/>
        <end position="414"/>
    </location>
</feature>
<gene>
    <name evidence="3" type="ORF">ACFQ2V_15400</name>
</gene>
<organism evidence="3 4">
    <name type="scientific">Terrabacter terrigena</name>
    <dbReference type="NCBI Taxonomy" id="574718"/>
    <lineage>
        <taxon>Bacteria</taxon>
        <taxon>Bacillati</taxon>
        <taxon>Actinomycetota</taxon>
        <taxon>Actinomycetes</taxon>
        <taxon>Micrococcales</taxon>
        <taxon>Intrasporangiaceae</taxon>
        <taxon>Terrabacter</taxon>
    </lineage>
</organism>
<reference evidence="4" key="1">
    <citation type="journal article" date="2019" name="Int. J. Syst. Evol. Microbiol.">
        <title>The Global Catalogue of Microorganisms (GCM) 10K type strain sequencing project: providing services to taxonomists for standard genome sequencing and annotation.</title>
        <authorList>
            <consortium name="The Broad Institute Genomics Platform"/>
            <consortium name="The Broad Institute Genome Sequencing Center for Infectious Disease"/>
            <person name="Wu L."/>
            <person name="Ma J."/>
        </authorList>
    </citation>
    <scope>NUCLEOTIDE SEQUENCE [LARGE SCALE GENOMIC DNA]</scope>
    <source>
        <strain evidence="4">CCUG 57508</strain>
    </source>
</reference>
<name>A0ABW3MYC0_9MICO</name>
<keyword evidence="2" id="KW-0812">Transmembrane</keyword>
<evidence type="ECO:0000256" key="2">
    <source>
        <dbReference type="SAM" id="Phobius"/>
    </source>
</evidence>
<keyword evidence="2" id="KW-1133">Transmembrane helix</keyword>
<feature type="transmembrane region" description="Helical" evidence="2">
    <location>
        <begin position="154"/>
        <end position="173"/>
    </location>
</feature>
<dbReference type="NCBIfam" id="TIGR00843">
    <property type="entry name" value="benE"/>
    <property type="match status" value="1"/>
</dbReference>
<evidence type="ECO:0000313" key="4">
    <source>
        <dbReference type="Proteomes" id="UP001597046"/>
    </source>
</evidence>
<dbReference type="InterPro" id="IPR004711">
    <property type="entry name" value="Benzoate_Transporter"/>
</dbReference>
<feature type="transmembrane region" description="Helical" evidence="2">
    <location>
        <begin position="351"/>
        <end position="373"/>
    </location>
</feature>
<feature type="region of interest" description="Disordered" evidence="1">
    <location>
        <begin position="1"/>
        <end position="33"/>
    </location>
</feature>
<evidence type="ECO:0000256" key="1">
    <source>
        <dbReference type="SAM" id="MobiDB-lite"/>
    </source>
</evidence>
<keyword evidence="2" id="KW-0472">Membrane</keyword>
<feature type="transmembrane region" description="Helical" evidence="2">
    <location>
        <begin position="41"/>
        <end position="64"/>
    </location>
</feature>
<dbReference type="Pfam" id="PF03594">
    <property type="entry name" value="BenE"/>
    <property type="match status" value="1"/>
</dbReference>
<comment type="caution">
    <text evidence="3">The sequence shown here is derived from an EMBL/GenBank/DDBJ whole genome shotgun (WGS) entry which is preliminary data.</text>
</comment>
<feature type="transmembrane region" description="Helical" evidence="2">
    <location>
        <begin position="279"/>
        <end position="308"/>
    </location>
</feature>
<feature type="transmembrane region" description="Helical" evidence="2">
    <location>
        <begin position="116"/>
        <end position="142"/>
    </location>
</feature>
<keyword evidence="4" id="KW-1185">Reference proteome</keyword>
<dbReference type="Proteomes" id="UP001597046">
    <property type="component" value="Unassembled WGS sequence"/>
</dbReference>
<feature type="transmembrane region" description="Helical" evidence="2">
    <location>
        <begin position="76"/>
        <end position="96"/>
    </location>
</feature>
<proteinExistence type="predicted"/>
<feature type="transmembrane region" description="Helical" evidence="2">
    <location>
        <begin position="203"/>
        <end position="222"/>
    </location>
</feature>
<protein>
    <submittedName>
        <fullName evidence="3">Benzoate/H(+) symporter BenE family transporter</fullName>
    </submittedName>
</protein>
<dbReference type="EMBL" id="JBHTKH010000010">
    <property type="protein sequence ID" value="MFD1055698.1"/>
    <property type="molecule type" value="Genomic_DNA"/>
</dbReference>
<dbReference type="PANTHER" id="PTHR30199">
    <property type="entry name" value="MFS FAMILY TRANSPORTER, PREDICTED SUBSTRATE BENZOATE"/>
    <property type="match status" value="1"/>
</dbReference>
<sequence length="425" mass="41593">MTSRAGSSGPDRMSGQGGMSEQGGVSGQGGTSGPGASTAHAVLAGVVCGLVGFTSSFAVVLTGLQAVGASPEQAASGLLVLCVTMGLGCVLFSWRLRMPVTMAWSTPGAALLAAGTVPAGGFATAVGAFLLCGVLIALCGLVRPLERLVEAIPTGLASAMLAGVLLTLCVAPFRAVVTSPAAIAPVMATWLVLVAFARRWAVIGALVAAIVVMAVQGVFGRLDLATAVPAVVPVAPAFNATALLAIGLPLFVVTMTSQNIPGMAVLASFGYRPGMRAPLLYTGGATAVGAVGGAHAINLAAISAALAAGPEAHADRSRRWIAGVACGVTYMAFGPLAGLVTAAARSAPDGLIGTIAGLALLGTFAASAAAALADAGSREAGAVTLVVAASGLTVGGIGAAFWGLVAGVVVLAALRIERRRKRPPA</sequence>
<accession>A0ABW3MYC0</accession>
<evidence type="ECO:0000313" key="3">
    <source>
        <dbReference type="EMBL" id="MFD1055698.1"/>
    </source>
</evidence>